<protein>
    <recommendedName>
        <fullName evidence="3">UPF0122 protein GFC01_07965</fullName>
    </recommendedName>
</protein>
<dbReference type="PANTHER" id="PTHR40083:SF1">
    <property type="entry name" value="UPF0122 PROTEIN YLXM"/>
    <property type="match status" value="1"/>
</dbReference>
<accession>A0A6N7ISY2</accession>
<dbReference type="OrthoDB" id="6392at2"/>
<dbReference type="HAMAP" id="MF_00245">
    <property type="entry name" value="UPF0122"/>
    <property type="match status" value="1"/>
</dbReference>
<evidence type="ECO:0000256" key="1">
    <source>
        <dbReference type="ARBA" id="ARBA00008720"/>
    </source>
</evidence>
<proteinExistence type="inferred from homology"/>
<evidence type="ECO:0000313" key="5">
    <source>
        <dbReference type="Proteomes" id="UP000441717"/>
    </source>
</evidence>
<name>A0A6N7ISY2_9FIRM</name>
<dbReference type="RefSeq" id="WP_152946121.1">
    <property type="nucleotide sequence ID" value="NZ_WHYR01000017.1"/>
</dbReference>
<comment type="caution">
    <text evidence="4">The sequence shown here is derived from an EMBL/GenBank/DDBJ whole genome shotgun (WGS) entry which is preliminary data.</text>
</comment>
<evidence type="ECO:0000313" key="4">
    <source>
        <dbReference type="EMBL" id="MQL52208.1"/>
    </source>
</evidence>
<dbReference type="InterPro" id="IPR036388">
    <property type="entry name" value="WH-like_DNA-bd_sf"/>
</dbReference>
<comment type="function">
    <text evidence="2 3">Might take part in the signal recognition particle (SRP) pathway. This is inferred from the conservation of its genetic proximity to ftsY/ffh. May be a regulatory protein.</text>
</comment>
<sequence>MEKWAWINLLYDFYGQLLTQRQQKFIELYYAHDLSLGEIAEQFAISRQAVHDVLKRAEQILLRYEAKLGVAGRFIEERRQLARALELLDGHSSGREENLRQVREILKALMDSGHS</sequence>
<evidence type="ECO:0000256" key="2">
    <source>
        <dbReference type="ARBA" id="ARBA00024764"/>
    </source>
</evidence>
<dbReference type="Proteomes" id="UP000441717">
    <property type="component" value="Unassembled WGS sequence"/>
</dbReference>
<dbReference type="NCBIfam" id="NF045758">
    <property type="entry name" value="YlxM"/>
    <property type="match status" value="1"/>
</dbReference>
<dbReference type="EMBL" id="WHYR01000017">
    <property type="protein sequence ID" value="MQL52208.1"/>
    <property type="molecule type" value="Genomic_DNA"/>
</dbReference>
<dbReference type="AlphaFoldDB" id="A0A6N7ISY2"/>
<dbReference type="Pfam" id="PF04297">
    <property type="entry name" value="UPF0122"/>
    <property type="match status" value="1"/>
</dbReference>
<dbReference type="InterPro" id="IPR007394">
    <property type="entry name" value="UPF0122"/>
</dbReference>
<dbReference type="InterPro" id="IPR013324">
    <property type="entry name" value="RNA_pol_sigma_r3/r4-like"/>
</dbReference>
<comment type="similarity">
    <text evidence="1 3">Belongs to the UPF0122 family.</text>
</comment>
<dbReference type="PANTHER" id="PTHR40083">
    <property type="entry name" value="UPF0122 PROTEIN CBO2450/CLC_2298"/>
    <property type="match status" value="1"/>
</dbReference>
<reference evidence="4 5" key="1">
    <citation type="submission" date="2019-10" db="EMBL/GenBank/DDBJ databases">
        <title>Comparative genomics of sulfur disproportionating microorganisms.</title>
        <authorList>
            <person name="Ward L.M."/>
            <person name="Bertran E."/>
            <person name="Johnston D."/>
        </authorList>
    </citation>
    <scope>NUCLEOTIDE SEQUENCE [LARGE SCALE GENOMIC DNA]</scope>
    <source>
        <strain evidence="4 5">DSM 14055</strain>
    </source>
</reference>
<dbReference type="SUPFAM" id="SSF88659">
    <property type="entry name" value="Sigma3 and sigma4 domains of RNA polymerase sigma factors"/>
    <property type="match status" value="1"/>
</dbReference>
<keyword evidence="5" id="KW-1185">Reference proteome</keyword>
<dbReference type="InterPro" id="IPR054831">
    <property type="entry name" value="UPF0122_fam_protein"/>
</dbReference>
<evidence type="ECO:0000256" key="3">
    <source>
        <dbReference type="HAMAP-Rule" id="MF_00245"/>
    </source>
</evidence>
<dbReference type="Gene3D" id="1.10.10.10">
    <property type="entry name" value="Winged helix-like DNA-binding domain superfamily/Winged helix DNA-binding domain"/>
    <property type="match status" value="1"/>
</dbReference>
<gene>
    <name evidence="4" type="ORF">GFC01_07965</name>
</gene>
<organism evidence="4 5">
    <name type="scientific">Desulfofundulus thermobenzoicus</name>
    <dbReference type="NCBI Taxonomy" id="29376"/>
    <lineage>
        <taxon>Bacteria</taxon>
        <taxon>Bacillati</taxon>
        <taxon>Bacillota</taxon>
        <taxon>Clostridia</taxon>
        <taxon>Eubacteriales</taxon>
        <taxon>Peptococcaceae</taxon>
        <taxon>Desulfofundulus</taxon>
    </lineage>
</organism>